<dbReference type="AlphaFoldDB" id="A0A9P4GWE0"/>
<evidence type="ECO:0008006" key="3">
    <source>
        <dbReference type="Google" id="ProtNLM"/>
    </source>
</evidence>
<keyword evidence="2" id="KW-1185">Reference proteome</keyword>
<dbReference type="Proteomes" id="UP000799777">
    <property type="component" value="Unassembled WGS sequence"/>
</dbReference>
<sequence length="255" mass="29029">MDLAVPPPDGACHFLRLPGELRSSIHKYAFRTPGGAVCRVTKDSTTCKDLFRFLAVEVAAPKFTNRQLRDESKTLALLHNELVFKGGVNDVTRFLRAIPGSLVSLLRPITVIESKCRGHWVFEDLAAVCRKNLKAFVRMRYSWLDPSNNNFFWRATKLAIILRKDESIVQRICSVPSMHSPVLSLILKDSRYRSLSGIEAYPPNLRLYPLAEYLDAAAFRRLVREYDFMLIRVRQMPGGIDAAIAWAKELHERGI</sequence>
<accession>A0A9P4GWE0</accession>
<evidence type="ECO:0000313" key="2">
    <source>
        <dbReference type="Proteomes" id="UP000799777"/>
    </source>
</evidence>
<gene>
    <name evidence="1" type="ORF">EK21DRAFT_79823</name>
</gene>
<dbReference type="EMBL" id="ML978317">
    <property type="protein sequence ID" value="KAF2023933.1"/>
    <property type="molecule type" value="Genomic_DNA"/>
</dbReference>
<name>A0A9P4GWE0_9PLEO</name>
<dbReference type="OrthoDB" id="4790878at2759"/>
<protein>
    <recommendedName>
        <fullName evidence="3">F-box domain-containing protein</fullName>
    </recommendedName>
</protein>
<reference evidence="1" key="1">
    <citation type="journal article" date="2020" name="Stud. Mycol.">
        <title>101 Dothideomycetes genomes: a test case for predicting lifestyles and emergence of pathogens.</title>
        <authorList>
            <person name="Haridas S."/>
            <person name="Albert R."/>
            <person name="Binder M."/>
            <person name="Bloem J."/>
            <person name="Labutti K."/>
            <person name="Salamov A."/>
            <person name="Andreopoulos B."/>
            <person name="Baker S."/>
            <person name="Barry K."/>
            <person name="Bills G."/>
            <person name="Bluhm B."/>
            <person name="Cannon C."/>
            <person name="Castanera R."/>
            <person name="Culley D."/>
            <person name="Daum C."/>
            <person name="Ezra D."/>
            <person name="Gonzalez J."/>
            <person name="Henrissat B."/>
            <person name="Kuo A."/>
            <person name="Liang C."/>
            <person name="Lipzen A."/>
            <person name="Lutzoni F."/>
            <person name="Magnuson J."/>
            <person name="Mondo S."/>
            <person name="Nolan M."/>
            <person name="Ohm R."/>
            <person name="Pangilinan J."/>
            <person name="Park H.-J."/>
            <person name="Ramirez L."/>
            <person name="Alfaro M."/>
            <person name="Sun H."/>
            <person name="Tritt A."/>
            <person name="Yoshinaga Y."/>
            <person name="Zwiers L.-H."/>
            <person name="Turgeon B."/>
            <person name="Goodwin S."/>
            <person name="Spatafora J."/>
            <person name="Crous P."/>
            <person name="Grigoriev I."/>
        </authorList>
    </citation>
    <scope>NUCLEOTIDE SEQUENCE</scope>
    <source>
        <strain evidence="1">CBS 110217</strain>
    </source>
</reference>
<proteinExistence type="predicted"/>
<organism evidence="1 2">
    <name type="scientific">Setomelanomma holmii</name>
    <dbReference type="NCBI Taxonomy" id="210430"/>
    <lineage>
        <taxon>Eukaryota</taxon>
        <taxon>Fungi</taxon>
        <taxon>Dikarya</taxon>
        <taxon>Ascomycota</taxon>
        <taxon>Pezizomycotina</taxon>
        <taxon>Dothideomycetes</taxon>
        <taxon>Pleosporomycetidae</taxon>
        <taxon>Pleosporales</taxon>
        <taxon>Pleosporineae</taxon>
        <taxon>Phaeosphaeriaceae</taxon>
        <taxon>Setomelanomma</taxon>
    </lineage>
</organism>
<comment type="caution">
    <text evidence="1">The sequence shown here is derived from an EMBL/GenBank/DDBJ whole genome shotgun (WGS) entry which is preliminary data.</text>
</comment>
<evidence type="ECO:0000313" key="1">
    <source>
        <dbReference type="EMBL" id="KAF2023933.1"/>
    </source>
</evidence>